<sequence>MTTSSPATPASVLLEVCVDTMDGLLAAVEGGADRIELCSALSIGGLTPSLGFMKQAAGAGIPVYPLIRPRQGGFHYSQAEIDIIKRDIDAAADAGLPGVVIGVSTEDGCLDTKTLSDLIKHAGAMDVTLHRVFDLAPDLTEALETAIDLGFSRILTSGGAPSAEAGLDQLAALVERAGGRISIMPGSGINPGNAERFTPALAIKEIHASCSSAQTVSNQRLMDLGFLSGAPKQTDASIVRQLKALIPA</sequence>
<dbReference type="InterPro" id="IPR005627">
    <property type="entry name" value="CutC-like"/>
</dbReference>
<keyword evidence="4" id="KW-1185">Reference proteome</keyword>
<comment type="caution">
    <text evidence="2">Once thought to be involved in copper homeostasis, experiments in E.coli have shown this is not the case.</text>
</comment>
<proteinExistence type="inferred from homology"/>
<dbReference type="OrthoDB" id="9815677at2"/>
<dbReference type="PANTHER" id="PTHR12598:SF0">
    <property type="entry name" value="COPPER HOMEOSTASIS PROTEIN CUTC HOMOLOG"/>
    <property type="match status" value="1"/>
</dbReference>
<dbReference type="Proteomes" id="UP000186002">
    <property type="component" value="Unassembled WGS sequence"/>
</dbReference>
<dbReference type="GO" id="GO:0005737">
    <property type="term" value="C:cytoplasm"/>
    <property type="evidence" value="ECO:0007669"/>
    <property type="project" value="UniProtKB-SubCell"/>
</dbReference>
<dbReference type="InterPro" id="IPR036822">
    <property type="entry name" value="CutC-like_dom_sf"/>
</dbReference>
<evidence type="ECO:0000256" key="1">
    <source>
        <dbReference type="ARBA" id="ARBA00007768"/>
    </source>
</evidence>
<dbReference type="HAMAP" id="MF_00795">
    <property type="entry name" value="CutC"/>
    <property type="match status" value="1"/>
</dbReference>
<gene>
    <name evidence="2" type="primary">cutC</name>
    <name evidence="3" type="ORF">SAMN05444272_2415</name>
</gene>
<comment type="similarity">
    <text evidence="1 2">Belongs to the CutC family.</text>
</comment>
<evidence type="ECO:0000313" key="4">
    <source>
        <dbReference type="Proteomes" id="UP000186002"/>
    </source>
</evidence>
<accession>A0A1M7I3M7</accession>
<comment type="subcellular location">
    <subcellularLocation>
        <location evidence="2">Cytoplasm</location>
    </subcellularLocation>
</comment>
<dbReference type="RefSeq" id="WP_073013344.1">
    <property type="nucleotide sequence ID" value="NZ_FRBW01000002.1"/>
</dbReference>
<dbReference type="SUPFAM" id="SSF110395">
    <property type="entry name" value="CutC-like"/>
    <property type="match status" value="1"/>
</dbReference>
<dbReference type="Gene3D" id="3.20.20.380">
    <property type="entry name" value="Copper homeostasis (CutC) domain"/>
    <property type="match status" value="1"/>
</dbReference>
<name>A0A1M7I3M7_9HYPH</name>
<keyword evidence="2" id="KW-0963">Cytoplasm</keyword>
<reference evidence="3 4" key="1">
    <citation type="submission" date="2016-11" db="EMBL/GenBank/DDBJ databases">
        <authorList>
            <person name="Jaros S."/>
            <person name="Januszkiewicz K."/>
            <person name="Wedrychowicz H."/>
        </authorList>
    </citation>
    <scope>NUCLEOTIDE SEQUENCE [LARGE SCALE GENOMIC DNA]</scope>
    <source>
        <strain evidence="3 4">DSM 22153</strain>
    </source>
</reference>
<evidence type="ECO:0000313" key="3">
    <source>
        <dbReference type="EMBL" id="SHM35163.1"/>
    </source>
</evidence>
<dbReference type="STRING" id="735517.SAMN05444272_2415"/>
<dbReference type="Pfam" id="PF03932">
    <property type="entry name" value="CutC"/>
    <property type="match status" value="1"/>
</dbReference>
<organism evidence="3 4">
    <name type="scientific">Roseibium suaedae</name>
    <dbReference type="NCBI Taxonomy" id="735517"/>
    <lineage>
        <taxon>Bacteria</taxon>
        <taxon>Pseudomonadati</taxon>
        <taxon>Pseudomonadota</taxon>
        <taxon>Alphaproteobacteria</taxon>
        <taxon>Hyphomicrobiales</taxon>
        <taxon>Stappiaceae</taxon>
        <taxon>Roseibium</taxon>
    </lineage>
</organism>
<dbReference type="EMBL" id="FRBW01000002">
    <property type="protein sequence ID" value="SHM35163.1"/>
    <property type="molecule type" value="Genomic_DNA"/>
</dbReference>
<dbReference type="PANTHER" id="PTHR12598">
    <property type="entry name" value="COPPER HOMEOSTASIS PROTEIN CUTC"/>
    <property type="match status" value="1"/>
</dbReference>
<evidence type="ECO:0000256" key="2">
    <source>
        <dbReference type="HAMAP-Rule" id="MF_00795"/>
    </source>
</evidence>
<dbReference type="AlphaFoldDB" id="A0A1M7I3M7"/>
<dbReference type="GO" id="GO:0005507">
    <property type="term" value="F:copper ion binding"/>
    <property type="evidence" value="ECO:0007669"/>
    <property type="project" value="TreeGrafter"/>
</dbReference>
<protein>
    <recommendedName>
        <fullName evidence="2">PF03932 family protein CutC</fullName>
    </recommendedName>
</protein>